<dbReference type="InterPro" id="IPR000182">
    <property type="entry name" value="GNAT_dom"/>
</dbReference>
<keyword evidence="6" id="KW-1185">Reference proteome</keyword>
<accession>A0ABN6YCN8</accession>
<dbReference type="Pfam" id="PF13302">
    <property type="entry name" value="Acetyltransf_3"/>
    <property type="match status" value="1"/>
</dbReference>
<dbReference type="Gene3D" id="3.40.630.30">
    <property type="match status" value="1"/>
</dbReference>
<evidence type="ECO:0000313" key="5">
    <source>
        <dbReference type="EMBL" id="BDZ55147.1"/>
    </source>
</evidence>
<name>A0ABN6YCN8_9MICO</name>
<evidence type="ECO:0000256" key="3">
    <source>
        <dbReference type="ARBA" id="ARBA00038502"/>
    </source>
</evidence>
<keyword evidence="1" id="KW-0808">Transferase</keyword>
<dbReference type="InterPro" id="IPR016181">
    <property type="entry name" value="Acyl_CoA_acyltransferase"/>
</dbReference>
<dbReference type="PROSITE" id="PS51186">
    <property type="entry name" value="GNAT"/>
    <property type="match status" value="1"/>
</dbReference>
<sequence>MSADVGGIRLHGRMTEVSLRPWSESDLDLLRRANAPELMEHLGGPETDTQVLARHEKYLRGWRDGSSHMYAIVTPDHPAGVGTIGFWARTDDGRVLFEVGWTVLAAFQGRGFARAALGLLLDEARTVDPSRPIAAYPRVGNAASNALCRGAGFVLEGVEEFEFPKGTRLPSNVWVLPAPGPGTA</sequence>
<dbReference type="EMBL" id="AP027734">
    <property type="protein sequence ID" value="BDZ55147.1"/>
    <property type="molecule type" value="Genomic_DNA"/>
</dbReference>
<proteinExistence type="inferred from homology"/>
<keyword evidence="2" id="KW-0012">Acyltransferase</keyword>
<dbReference type="PANTHER" id="PTHR43792">
    <property type="entry name" value="GNAT FAMILY, PUTATIVE (AFU_ORTHOLOGUE AFUA_3G00765)-RELATED-RELATED"/>
    <property type="match status" value="1"/>
</dbReference>
<dbReference type="InterPro" id="IPR051531">
    <property type="entry name" value="N-acetyltransferase"/>
</dbReference>
<dbReference type="SUPFAM" id="SSF55729">
    <property type="entry name" value="Acyl-CoA N-acyltransferases (Nat)"/>
    <property type="match status" value="1"/>
</dbReference>
<dbReference type="Proteomes" id="UP001321477">
    <property type="component" value="Chromosome"/>
</dbReference>
<evidence type="ECO:0000259" key="4">
    <source>
        <dbReference type="PROSITE" id="PS51186"/>
    </source>
</evidence>
<evidence type="ECO:0000256" key="2">
    <source>
        <dbReference type="ARBA" id="ARBA00023315"/>
    </source>
</evidence>
<dbReference type="PANTHER" id="PTHR43792:SF8">
    <property type="entry name" value="[RIBOSOMAL PROTEIN US5]-ALANINE N-ACETYLTRANSFERASE"/>
    <property type="match status" value="1"/>
</dbReference>
<gene>
    <name evidence="5" type="ORF">GCM10025870_22200</name>
</gene>
<organism evidence="5 6">
    <name type="scientific">Agromyces marinus</name>
    <dbReference type="NCBI Taxonomy" id="1389020"/>
    <lineage>
        <taxon>Bacteria</taxon>
        <taxon>Bacillati</taxon>
        <taxon>Actinomycetota</taxon>
        <taxon>Actinomycetes</taxon>
        <taxon>Micrococcales</taxon>
        <taxon>Microbacteriaceae</taxon>
        <taxon>Agromyces</taxon>
    </lineage>
</organism>
<comment type="similarity">
    <text evidence="3">Belongs to the acetyltransferase family. RimJ subfamily.</text>
</comment>
<feature type="domain" description="N-acetyltransferase" evidence="4">
    <location>
        <begin position="17"/>
        <end position="179"/>
    </location>
</feature>
<evidence type="ECO:0000313" key="6">
    <source>
        <dbReference type="Proteomes" id="UP001321477"/>
    </source>
</evidence>
<dbReference type="CDD" id="cd04301">
    <property type="entry name" value="NAT_SF"/>
    <property type="match status" value="1"/>
</dbReference>
<evidence type="ECO:0000256" key="1">
    <source>
        <dbReference type="ARBA" id="ARBA00022679"/>
    </source>
</evidence>
<protein>
    <submittedName>
        <fullName evidence="5">N-acetyltransferase GCN5</fullName>
    </submittedName>
</protein>
<reference evidence="6" key="1">
    <citation type="journal article" date="2019" name="Int. J. Syst. Evol. Microbiol.">
        <title>The Global Catalogue of Microorganisms (GCM) 10K type strain sequencing project: providing services to taxonomists for standard genome sequencing and annotation.</title>
        <authorList>
            <consortium name="The Broad Institute Genomics Platform"/>
            <consortium name="The Broad Institute Genome Sequencing Center for Infectious Disease"/>
            <person name="Wu L."/>
            <person name="Ma J."/>
        </authorList>
    </citation>
    <scope>NUCLEOTIDE SEQUENCE [LARGE SCALE GENOMIC DNA]</scope>
    <source>
        <strain evidence="6">NBRC 109019</strain>
    </source>
</reference>